<dbReference type="CDD" id="cd16416">
    <property type="entry name" value="HAD_BsYqeG-like"/>
    <property type="match status" value="1"/>
</dbReference>
<dbReference type="Gene3D" id="3.40.50.1000">
    <property type="entry name" value="HAD superfamily/HAD-like"/>
    <property type="match status" value="1"/>
</dbReference>
<dbReference type="Pfam" id="PF13242">
    <property type="entry name" value="Hydrolase_like"/>
    <property type="match status" value="1"/>
</dbReference>
<comment type="caution">
    <text evidence="1">The sequence shown here is derived from an EMBL/GenBank/DDBJ whole genome shotgun (WGS) entry which is preliminary data.</text>
</comment>
<evidence type="ECO:0000313" key="2">
    <source>
        <dbReference type="Proteomes" id="UP001589619"/>
    </source>
</evidence>
<dbReference type="Proteomes" id="UP001589619">
    <property type="component" value="Unassembled WGS sequence"/>
</dbReference>
<sequence>MLKKLIPQKNVRSIYEIDVQALWSAGVRGIITDLDNTLVGAKHPEATPELLVWLEALKTMGFKVVIVSNNNRLRVSRFSDPLSIPYIFRAKKPGNTAFRRALGIMELAPEQTVVIGDQMLTDVLGGNRLGLYTILVTPIAPADEGFFTKVNRRVEKAAISWMKRKGLMQGEDSQHDKR</sequence>
<organism evidence="1 2">
    <name type="scientific">Paenibacillus hodogayensis</name>
    <dbReference type="NCBI Taxonomy" id="279208"/>
    <lineage>
        <taxon>Bacteria</taxon>
        <taxon>Bacillati</taxon>
        <taxon>Bacillota</taxon>
        <taxon>Bacilli</taxon>
        <taxon>Bacillales</taxon>
        <taxon>Paenibacillaceae</taxon>
        <taxon>Paenibacillus</taxon>
    </lineage>
</organism>
<evidence type="ECO:0000313" key="1">
    <source>
        <dbReference type="EMBL" id="MFB9752064.1"/>
    </source>
</evidence>
<dbReference type="InterPro" id="IPR036412">
    <property type="entry name" value="HAD-like_sf"/>
</dbReference>
<keyword evidence="2" id="KW-1185">Reference proteome</keyword>
<dbReference type="InterPro" id="IPR010021">
    <property type="entry name" value="PGPP1/Gep4"/>
</dbReference>
<dbReference type="InterPro" id="IPR023214">
    <property type="entry name" value="HAD_sf"/>
</dbReference>
<dbReference type="NCBIfam" id="TIGR01668">
    <property type="entry name" value="YqeG_hyp_ppase"/>
    <property type="match status" value="1"/>
</dbReference>
<accession>A0ABV5VUS4</accession>
<name>A0ABV5VUS4_9BACL</name>
<dbReference type="InterPro" id="IPR006549">
    <property type="entry name" value="HAD-SF_hydro_IIIA"/>
</dbReference>
<protein>
    <submittedName>
        <fullName evidence="1">YqeG family HAD IIIA-type phosphatase</fullName>
    </submittedName>
</protein>
<dbReference type="NCBIfam" id="TIGR01662">
    <property type="entry name" value="HAD-SF-IIIA"/>
    <property type="match status" value="1"/>
</dbReference>
<dbReference type="PANTHER" id="PTHR19288:SF25">
    <property type="entry name" value="PHOSPHATIDYLGLYCEROPHOSPHATASE GEP4, MITOCHONDRIAL"/>
    <property type="match status" value="1"/>
</dbReference>
<reference evidence="1 2" key="1">
    <citation type="submission" date="2024-09" db="EMBL/GenBank/DDBJ databases">
        <authorList>
            <person name="Sun Q."/>
            <person name="Mori K."/>
        </authorList>
    </citation>
    <scope>NUCLEOTIDE SEQUENCE [LARGE SCALE GENOMIC DNA]</scope>
    <source>
        <strain evidence="1 2">JCM 12520</strain>
    </source>
</reference>
<dbReference type="EMBL" id="JBHMAG010000009">
    <property type="protein sequence ID" value="MFB9752064.1"/>
    <property type="molecule type" value="Genomic_DNA"/>
</dbReference>
<dbReference type="SUPFAM" id="SSF56784">
    <property type="entry name" value="HAD-like"/>
    <property type="match status" value="1"/>
</dbReference>
<gene>
    <name evidence="1" type="ORF">ACFFNY_10905</name>
</gene>
<dbReference type="PANTHER" id="PTHR19288">
    <property type="entry name" value="4-NITROPHENYLPHOSPHATASE-RELATED"/>
    <property type="match status" value="1"/>
</dbReference>
<proteinExistence type="predicted"/>
<dbReference type="RefSeq" id="WP_344910735.1">
    <property type="nucleotide sequence ID" value="NZ_BAAAYO010000010.1"/>
</dbReference>